<evidence type="ECO:0000259" key="1">
    <source>
        <dbReference type="Pfam" id="PF01553"/>
    </source>
</evidence>
<dbReference type="Proteomes" id="UP000029493">
    <property type="component" value="Chromosome"/>
</dbReference>
<feature type="domain" description="Phospholipid/glycerol acyltransferase" evidence="1">
    <location>
        <begin position="88"/>
        <end position="197"/>
    </location>
</feature>
<dbReference type="GO" id="GO:0016746">
    <property type="term" value="F:acyltransferase activity"/>
    <property type="evidence" value="ECO:0007669"/>
    <property type="project" value="UniProtKB-KW"/>
</dbReference>
<dbReference type="OrthoDB" id="1078132at2"/>
<dbReference type="PANTHER" id="PTHR30068:SF3">
    <property type="entry name" value="PHOSPHOLIPID_GLYCEROL ACYLTRANSFERASE DOMAIN-CONTAINING PROTEIN"/>
    <property type="match status" value="1"/>
</dbReference>
<evidence type="ECO:0000313" key="2">
    <source>
        <dbReference type="EMBL" id="AIR89487.1"/>
    </source>
</evidence>
<dbReference type="EMBL" id="CP009455">
    <property type="protein sequence ID" value="AIR89487.1"/>
    <property type="molecule type" value="Genomic_DNA"/>
</dbReference>
<reference evidence="2 3" key="1">
    <citation type="submission" date="2014-09" db="EMBL/GenBank/DDBJ databases">
        <authorList>
            <person name="Chan K.-G."/>
        </authorList>
    </citation>
    <scope>NUCLEOTIDE SEQUENCE [LARGE SCALE GENOMIC DNA]</scope>
    <source>
        <strain evidence="2 3">ND07</strain>
    </source>
</reference>
<dbReference type="AlphaFoldDB" id="A0A089WSI9"/>
<dbReference type="GO" id="GO:0042840">
    <property type="term" value="P:D-glucuronate catabolic process"/>
    <property type="evidence" value="ECO:0007669"/>
    <property type="project" value="TreeGrafter"/>
</dbReference>
<evidence type="ECO:0000313" key="3">
    <source>
        <dbReference type="Proteomes" id="UP000029493"/>
    </source>
</evidence>
<dbReference type="GO" id="GO:0019698">
    <property type="term" value="P:D-galacturonate catabolic process"/>
    <property type="evidence" value="ECO:0007669"/>
    <property type="project" value="TreeGrafter"/>
</dbReference>
<organism evidence="2 3">
    <name type="scientific">Pseudomonas cremoricolorata</name>
    <dbReference type="NCBI Taxonomy" id="157783"/>
    <lineage>
        <taxon>Bacteria</taxon>
        <taxon>Pseudomonadati</taxon>
        <taxon>Pseudomonadota</taxon>
        <taxon>Gammaproteobacteria</taxon>
        <taxon>Pseudomonadales</taxon>
        <taxon>Pseudomonadaceae</taxon>
        <taxon>Pseudomonas</taxon>
    </lineage>
</organism>
<dbReference type="SUPFAM" id="SSF69593">
    <property type="entry name" value="Glycerol-3-phosphate (1)-acyltransferase"/>
    <property type="match status" value="1"/>
</dbReference>
<dbReference type="Pfam" id="PF01553">
    <property type="entry name" value="Acyltransferase"/>
    <property type="match status" value="1"/>
</dbReference>
<keyword evidence="3" id="KW-1185">Reference proteome</keyword>
<accession>A0A089WSI9</accession>
<dbReference type="KEGG" id="psw:LK03_09425"/>
<keyword evidence="2" id="KW-0808">Transferase</keyword>
<dbReference type="InterPro" id="IPR002123">
    <property type="entry name" value="Plipid/glycerol_acylTrfase"/>
</dbReference>
<name>A0A089WSI9_9PSED</name>
<gene>
    <name evidence="2" type="ORF">LK03_09425</name>
</gene>
<keyword evidence="2" id="KW-0012">Acyltransferase</keyword>
<dbReference type="RefSeq" id="WP_038412069.1">
    <property type="nucleotide sequence ID" value="NZ_CP009455.1"/>
</dbReference>
<dbReference type="eggNOG" id="COG2937">
    <property type="taxonomic scope" value="Bacteria"/>
</dbReference>
<sequence>MGEFDAIRPYDDAEVPAVLARLLSDPAFLDILTHYRFPRAASLFGWLLKPLIARKLRQQFAGVSCVSTLQDKVEYYVDRTIDKATDGVTYTGVEQLKSGTPYLFFANHRDIVMDPAFVNYAVYHAGLPTPRIAIGDNLLQKPFVSDMMRLNKSFIVHRSLTGRREKLAAYQQLSAYINHSIREDGASIWIAQAEGRAKDGDDRTESAILKMFHMSRKDEPFGAVIQSLNLIPVTISYEYDPCDLAKARELYIRATTGSYTKAPGEDDKSIALGITGYKGRVHIHFAPPVTTYHDDTKQLAQAIDQQILAGYRLFPVHYLAYAMWADKDDSLQVPSAEQVFPRDELDKAKAQWQSRLDACPAEQRPYLVLQYATPVRNQYQVKRQSDVLG</sequence>
<protein>
    <submittedName>
        <fullName evidence="2">Glycerol acyltransferase</fullName>
    </submittedName>
</protein>
<proteinExistence type="predicted"/>
<dbReference type="STRING" id="157783.LK03_09425"/>
<dbReference type="PANTHER" id="PTHR30068">
    <property type="entry name" value="URONATE ISOMERASE"/>
    <property type="match status" value="1"/>
</dbReference>